<dbReference type="EMBL" id="CAJVQA010005698">
    <property type="protein sequence ID" value="CAG8626287.1"/>
    <property type="molecule type" value="Genomic_DNA"/>
</dbReference>
<accession>A0A9N9D855</accession>
<organism evidence="1 2">
    <name type="scientific">Cetraspora pellucida</name>
    <dbReference type="NCBI Taxonomy" id="1433469"/>
    <lineage>
        <taxon>Eukaryota</taxon>
        <taxon>Fungi</taxon>
        <taxon>Fungi incertae sedis</taxon>
        <taxon>Mucoromycota</taxon>
        <taxon>Glomeromycotina</taxon>
        <taxon>Glomeromycetes</taxon>
        <taxon>Diversisporales</taxon>
        <taxon>Gigasporaceae</taxon>
        <taxon>Cetraspora</taxon>
    </lineage>
</organism>
<reference evidence="1" key="1">
    <citation type="submission" date="2021-06" db="EMBL/GenBank/DDBJ databases">
        <authorList>
            <person name="Kallberg Y."/>
            <person name="Tangrot J."/>
            <person name="Rosling A."/>
        </authorList>
    </citation>
    <scope>NUCLEOTIDE SEQUENCE</scope>
    <source>
        <strain evidence="1">FL966</strain>
    </source>
</reference>
<evidence type="ECO:0000313" key="1">
    <source>
        <dbReference type="EMBL" id="CAG8626287.1"/>
    </source>
</evidence>
<protein>
    <submittedName>
        <fullName evidence="1">13555_t:CDS:1</fullName>
    </submittedName>
</protein>
<comment type="caution">
    <text evidence="1">The sequence shown here is derived from an EMBL/GenBank/DDBJ whole genome shotgun (WGS) entry which is preliminary data.</text>
</comment>
<gene>
    <name evidence="1" type="ORF">CPELLU_LOCUS8170</name>
</gene>
<evidence type="ECO:0000313" key="2">
    <source>
        <dbReference type="Proteomes" id="UP000789759"/>
    </source>
</evidence>
<name>A0A9N9D855_9GLOM</name>
<dbReference type="AlphaFoldDB" id="A0A9N9D855"/>
<keyword evidence="2" id="KW-1185">Reference proteome</keyword>
<proteinExistence type="predicted"/>
<sequence length="55" mass="6400">MNKGTNNIELTQITHPKTNQEHETTLRVNSKKSLNWSEDMELEFLVKDNLIDITS</sequence>
<dbReference type="Proteomes" id="UP000789759">
    <property type="component" value="Unassembled WGS sequence"/>
</dbReference>